<evidence type="ECO:0000256" key="2">
    <source>
        <dbReference type="ARBA" id="ARBA00007935"/>
    </source>
</evidence>
<reference evidence="9" key="1">
    <citation type="submission" date="2019-08" db="EMBL/GenBank/DDBJ databases">
        <authorList>
            <person name="Kucharzyk K."/>
            <person name="Murdoch R.W."/>
            <person name="Higgins S."/>
            <person name="Loffler F."/>
        </authorList>
    </citation>
    <scope>NUCLEOTIDE SEQUENCE</scope>
</reference>
<feature type="transmembrane region" description="Helical" evidence="8">
    <location>
        <begin position="39"/>
        <end position="59"/>
    </location>
</feature>
<keyword evidence="5 8" id="KW-0812">Transmembrane</keyword>
<comment type="caution">
    <text evidence="9">The sequence shown here is derived from an EMBL/GenBank/DDBJ whole genome shotgun (WGS) entry which is preliminary data.</text>
</comment>
<dbReference type="EMBL" id="VSSQ01002859">
    <property type="protein sequence ID" value="MPM17774.1"/>
    <property type="molecule type" value="Genomic_DNA"/>
</dbReference>
<sequence>MHAKRTIALLSLCFLASVLAFLLWNVTSANLLYHLPRRAVKLAALCMTGSAIALSTLMFQTVTANNILTPSILGLDSLYLLIQTMIVFLFGSKQLALIKRHSEYLLSVVLMVVFSLILFSLLLGKRNLGLSLVLLLGMMFGQLFGGIASFIQILIDPNEFLTVQARLFASFNSVNTSLLFVSSLLFGGVFLVVLPNLDTLDVLSLGRDTAISLGIDYPLKSRLFLVLVAILTSVATALVGPVTFLGLLVVNLAKQMAKTYRHRLLLPVSCLLSMTSLVLGQLLVARIFQFNTPISIIINFLGGIYFLSLLISRGKA</sequence>
<dbReference type="AlphaFoldDB" id="A0A644XUH8"/>
<evidence type="ECO:0000256" key="3">
    <source>
        <dbReference type="ARBA" id="ARBA00022448"/>
    </source>
</evidence>
<evidence type="ECO:0000313" key="9">
    <source>
        <dbReference type="EMBL" id="MPM17774.1"/>
    </source>
</evidence>
<dbReference type="GO" id="GO:0005886">
    <property type="term" value="C:plasma membrane"/>
    <property type="evidence" value="ECO:0007669"/>
    <property type="project" value="UniProtKB-SubCell"/>
</dbReference>
<dbReference type="InterPro" id="IPR000522">
    <property type="entry name" value="ABC_transptr_permease_BtuC"/>
</dbReference>
<dbReference type="InterPro" id="IPR037294">
    <property type="entry name" value="ABC_BtuC-like"/>
</dbReference>
<comment type="similarity">
    <text evidence="2">Belongs to the binding-protein-dependent transport system permease family. FecCD subfamily.</text>
</comment>
<dbReference type="GO" id="GO:0033214">
    <property type="term" value="P:siderophore-iron import into cell"/>
    <property type="evidence" value="ECO:0007669"/>
    <property type="project" value="TreeGrafter"/>
</dbReference>
<evidence type="ECO:0000256" key="1">
    <source>
        <dbReference type="ARBA" id="ARBA00004651"/>
    </source>
</evidence>
<keyword evidence="7 8" id="KW-0472">Membrane</keyword>
<feature type="transmembrane region" description="Helical" evidence="8">
    <location>
        <begin position="294"/>
        <end position="312"/>
    </location>
</feature>
<dbReference type="Gene3D" id="1.10.3470.10">
    <property type="entry name" value="ABC transporter involved in vitamin B12 uptake, BtuC"/>
    <property type="match status" value="1"/>
</dbReference>
<evidence type="ECO:0000256" key="8">
    <source>
        <dbReference type="SAM" id="Phobius"/>
    </source>
</evidence>
<dbReference type="PANTHER" id="PTHR30472:SF19">
    <property type="entry name" value="PETROBACTIN IMPORT SYSTEM PERMEASE PROTEIN YCLO"/>
    <property type="match status" value="1"/>
</dbReference>
<evidence type="ECO:0000256" key="6">
    <source>
        <dbReference type="ARBA" id="ARBA00022989"/>
    </source>
</evidence>
<dbReference type="Pfam" id="PF01032">
    <property type="entry name" value="FecCD"/>
    <property type="match status" value="1"/>
</dbReference>
<keyword evidence="3" id="KW-0813">Transport</keyword>
<feature type="transmembrane region" description="Helical" evidence="8">
    <location>
        <begin position="264"/>
        <end position="288"/>
    </location>
</feature>
<keyword evidence="6 8" id="KW-1133">Transmembrane helix</keyword>
<feature type="transmembrane region" description="Helical" evidence="8">
    <location>
        <begin position="71"/>
        <end position="92"/>
    </location>
</feature>
<keyword evidence="4" id="KW-1003">Cell membrane</keyword>
<feature type="transmembrane region" description="Helical" evidence="8">
    <location>
        <begin position="167"/>
        <end position="194"/>
    </location>
</feature>
<gene>
    <name evidence="9" type="primary">fatC_2</name>
    <name evidence="9" type="ORF">SDC9_64173</name>
</gene>
<evidence type="ECO:0000256" key="7">
    <source>
        <dbReference type="ARBA" id="ARBA00023136"/>
    </source>
</evidence>
<organism evidence="9">
    <name type="scientific">bioreactor metagenome</name>
    <dbReference type="NCBI Taxonomy" id="1076179"/>
    <lineage>
        <taxon>unclassified sequences</taxon>
        <taxon>metagenomes</taxon>
        <taxon>ecological metagenomes</taxon>
    </lineage>
</organism>
<proteinExistence type="inferred from homology"/>
<protein>
    <submittedName>
        <fullName evidence="9">Ferric-anguibactin transport system permease protein FatC</fullName>
    </submittedName>
</protein>
<accession>A0A644XUH8</accession>
<name>A0A644XUH8_9ZZZZ</name>
<comment type="subcellular location">
    <subcellularLocation>
        <location evidence="1">Cell membrane</location>
        <topology evidence="1">Multi-pass membrane protein</topology>
    </subcellularLocation>
</comment>
<dbReference type="GO" id="GO:0022857">
    <property type="term" value="F:transmembrane transporter activity"/>
    <property type="evidence" value="ECO:0007669"/>
    <property type="project" value="InterPro"/>
</dbReference>
<feature type="transmembrane region" description="Helical" evidence="8">
    <location>
        <begin position="130"/>
        <end position="155"/>
    </location>
</feature>
<dbReference type="PANTHER" id="PTHR30472">
    <property type="entry name" value="FERRIC ENTEROBACTIN TRANSPORT SYSTEM PERMEASE PROTEIN"/>
    <property type="match status" value="1"/>
</dbReference>
<evidence type="ECO:0000256" key="5">
    <source>
        <dbReference type="ARBA" id="ARBA00022692"/>
    </source>
</evidence>
<feature type="transmembrane region" description="Helical" evidence="8">
    <location>
        <begin position="6"/>
        <end position="27"/>
    </location>
</feature>
<feature type="transmembrane region" description="Helical" evidence="8">
    <location>
        <begin position="104"/>
        <end position="124"/>
    </location>
</feature>
<feature type="transmembrane region" description="Helical" evidence="8">
    <location>
        <begin position="223"/>
        <end position="252"/>
    </location>
</feature>
<evidence type="ECO:0000256" key="4">
    <source>
        <dbReference type="ARBA" id="ARBA00022475"/>
    </source>
</evidence>
<dbReference type="SUPFAM" id="SSF81345">
    <property type="entry name" value="ABC transporter involved in vitamin B12 uptake, BtuC"/>
    <property type="match status" value="1"/>
</dbReference>